<dbReference type="InterPro" id="IPR007750">
    <property type="entry name" value="DUF674"/>
</dbReference>
<dbReference type="PANTHER" id="PTHR33103:SF27">
    <property type="entry name" value="OS04G0594700 PROTEIN"/>
    <property type="match status" value="1"/>
</dbReference>
<sequence length="443" mass="49705">MAKETSTLRLMVDRSSSRVVFAESDGHFVDILMSFLTYPLATILRLSNKQSFGALNKLYESVESIESHCLRSEACRSMLLQPVCSAAEECSKLQITNCTLCSYICSNRSCFYENLSLYANHQCPCGEFFDRRVCFSQSTQRSNAGVFVLSSFRFKISDDLVVSQLSMEEITALFGQLGVKQGRNLEAMDVTLTAAVIIELLKRILVSETPLTDVFLGVPKEKSKMQLKMHSTHHNEAQASGSKESYKASVMLILNKKDKKLVFAEADNEFVDLLVSYLTYPMGLVMNKLGGTSGNRCFDNLYKSIESLKSVDCFKGAELMNMLLNPKLPTHLTLEDSFSSSLEHEERFYLSGTRFYMCRTEGCNSYEVSTIGNVSCKGCTKITNKRLKVIEPKDGFMRKSRFVVMDNLVVKPLSSIVFLTDAFKETLSQVEIMNVEIGAEEVC</sequence>
<keyword evidence="2" id="KW-1185">Reference proteome</keyword>
<evidence type="ECO:0008006" key="3">
    <source>
        <dbReference type="Google" id="ProtNLM"/>
    </source>
</evidence>
<organism evidence="1 2">
    <name type="scientific">Apostasia shenzhenica</name>
    <dbReference type="NCBI Taxonomy" id="1088818"/>
    <lineage>
        <taxon>Eukaryota</taxon>
        <taxon>Viridiplantae</taxon>
        <taxon>Streptophyta</taxon>
        <taxon>Embryophyta</taxon>
        <taxon>Tracheophyta</taxon>
        <taxon>Spermatophyta</taxon>
        <taxon>Magnoliopsida</taxon>
        <taxon>Liliopsida</taxon>
        <taxon>Asparagales</taxon>
        <taxon>Orchidaceae</taxon>
        <taxon>Apostasioideae</taxon>
        <taxon>Apostasia</taxon>
    </lineage>
</organism>
<evidence type="ECO:0000313" key="1">
    <source>
        <dbReference type="EMBL" id="PKA55042.1"/>
    </source>
</evidence>
<dbReference type="STRING" id="1088818.A0A2I0AHL7"/>
<dbReference type="PANTHER" id="PTHR33103">
    <property type="entry name" value="OS01G0153900 PROTEIN"/>
    <property type="match status" value="1"/>
</dbReference>
<dbReference type="EMBL" id="KZ451980">
    <property type="protein sequence ID" value="PKA55042.1"/>
    <property type="molecule type" value="Genomic_DNA"/>
</dbReference>
<name>A0A2I0AHL7_9ASPA</name>
<evidence type="ECO:0000313" key="2">
    <source>
        <dbReference type="Proteomes" id="UP000236161"/>
    </source>
</evidence>
<dbReference type="OrthoDB" id="1277335at2759"/>
<dbReference type="AlphaFoldDB" id="A0A2I0AHL7"/>
<accession>A0A2I0AHL7</accession>
<dbReference type="Proteomes" id="UP000236161">
    <property type="component" value="Unassembled WGS sequence"/>
</dbReference>
<gene>
    <name evidence="1" type="ORF">AXF42_Ash003679</name>
</gene>
<dbReference type="Pfam" id="PF05056">
    <property type="entry name" value="DUF674"/>
    <property type="match status" value="1"/>
</dbReference>
<reference evidence="1 2" key="1">
    <citation type="journal article" date="2017" name="Nature">
        <title>The Apostasia genome and the evolution of orchids.</title>
        <authorList>
            <person name="Zhang G.Q."/>
            <person name="Liu K.W."/>
            <person name="Li Z."/>
            <person name="Lohaus R."/>
            <person name="Hsiao Y.Y."/>
            <person name="Niu S.C."/>
            <person name="Wang J.Y."/>
            <person name="Lin Y.C."/>
            <person name="Xu Q."/>
            <person name="Chen L.J."/>
            <person name="Yoshida K."/>
            <person name="Fujiwara S."/>
            <person name="Wang Z.W."/>
            <person name="Zhang Y.Q."/>
            <person name="Mitsuda N."/>
            <person name="Wang M."/>
            <person name="Liu G.H."/>
            <person name="Pecoraro L."/>
            <person name="Huang H.X."/>
            <person name="Xiao X.J."/>
            <person name="Lin M."/>
            <person name="Wu X.Y."/>
            <person name="Wu W.L."/>
            <person name="Chen Y.Y."/>
            <person name="Chang S.B."/>
            <person name="Sakamoto S."/>
            <person name="Ohme-Takagi M."/>
            <person name="Yagi M."/>
            <person name="Zeng S.J."/>
            <person name="Shen C.Y."/>
            <person name="Yeh C.M."/>
            <person name="Luo Y.B."/>
            <person name="Tsai W.C."/>
            <person name="Van de Peer Y."/>
            <person name="Liu Z.J."/>
        </authorList>
    </citation>
    <scope>NUCLEOTIDE SEQUENCE [LARGE SCALE GENOMIC DNA]</scope>
    <source>
        <strain evidence="2">cv. Shenzhen</strain>
        <tissue evidence="1">Stem</tissue>
    </source>
</reference>
<proteinExistence type="predicted"/>
<protein>
    <recommendedName>
        <fullName evidence="3">DUF674 domain-containing protein</fullName>
    </recommendedName>
</protein>